<dbReference type="EMBL" id="IACJ01047828">
    <property type="protein sequence ID" value="LAA41842.1"/>
    <property type="molecule type" value="Transcribed_RNA"/>
</dbReference>
<organism evidence="1">
    <name type="scientific">Micrurus corallinus</name>
    <name type="common">Brazilian coral snake</name>
    <dbReference type="NCBI Taxonomy" id="54390"/>
    <lineage>
        <taxon>Eukaryota</taxon>
        <taxon>Metazoa</taxon>
        <taxon>Chordata</taxon>
        <taxon>Craniata</taxon>
        <taxon>Vertebrata</taxon>
        <taxon>Euteleostomi</taxon>
        <taxon>Lepidosauria</taxon>
        <taxon>Squamata</taxon>
        <taxon>Bifurcata</taxon>
        <taxon>Unidentata</taxon>
        <taxon>Episquamata</taxon>
        <taxon>Toxicofera</taxon>
        <taxon>Serpentes</taxon>
        <taxon>Colubroidea</taxon>
        <taxon>Elapidae</taxon>
        <taxon>Elapinae</taxon>
        <taxon>Micrurus</taxon>
    </lineage>
</organism>
<dbReference type="AlphaFoldDB" id="A0A2D4F2Y0"/>
<evidence type="ECO:0000313" key="1">
    <source>
        <dbReference type="EMBL" id="LAA41842.1"/>
    </source>
</evidence>
<proteinExistence type="predicted"/>
<accession>A0A2D4F2Y0</accession>
<reference evidence="1" key="1">
    <citation type="submission" date="2017-07" db="EMBL/GenBank/DDBJ databases">
        <authorList>
            <person name="Mikheyev A."/>
            <person name="Grau M."/>
        </authorList>
    </citation>
    <scope>NUCLEOTIDE SEQUENCE</scope>
    <source>
        <tissue evidence="1">Venom_gland</tissue>
    </source>
</reference>
<protein>
    <submittedName>
        <fullName evidence="1">Uncharacterized protein</fullName>
    </submittedName>
</protein>
<sequence>MSINRIVANEEREINYLFSCYFCDKTTPLKLFFTVGEKLATIVIIFHNPRLCVYLHFQMCKSNEIWTFCEIVISFSNSRTLISSFPSSLPLSPSLSLSLSLSLH</sequence>
<reference evidence="1" key="2">
    <citation type="submission" date="2017-11" db="EMBL/GenBank/DDBJ databases">
        <title>Coralsnake Venomics: Analyses of Venom Gland Transcriptomes and Proteomes of Six Brazilian Taxa.</title>
        <authorList>
            <person name="Aird S.D."/>
            <person name="Jorge da Silva N."/>
            <person name="Qiu L."/>
            <person name="Villar-Briones A."/>
            <person name="Aparecida-Saddi V."/>
            <person name="Campos-Telles M.P."/>
            <person name="Grau M."/>
            <person name="Mikheyev A.S."/>
        </authorList>
    </citation>
    <scope>NUCLEOTIDE SEQUENCE</scope>
    <source>
        <tissue evidence="1">Venom_gland</tissue>
    </source>
</reference>
<name>A0A2D4F2Y0_MICCO</name>